<feature type="transmembrane region" description="Helical" evidence="1">
    <location>
        <begin position="9"/>
        <end position="28"/>
    </location>
</feature>
<proteinExistence type="predicted"/>
<accession>A0A8J3ZBX1</accession>
<feature type="transmembrane region" description="Helical" evidence="1">
    <location>
        <begin position="110"/>
        <end position="133"/>
    </location>
</feature>
<dbReference type="AlphaFoldDB" id="A0A8J3ZBX1"/>
<gene>
    <name evidence="2" type="ORF">Vau01_075340</name>
</gene>
<keyword evidence="3" id="KW-1185">Reference proteome</keyword>
<evidence type="ECO:0000256" key="1">
    <source>
        <dbReference type="SAM" id="Phobius"/>
    </source>
</evidence>
<evidence type="ECO:0000313" key="3">
    <source>
        <dbReference type="Proteomes" id="UP000612585"/>
    </source>
</evidence>
<name>A0A8J3ZBX1_9ACTN</name>
<comment type="caution">
    <text evidence="2">The sequence shown here is derived from an EMBL/GenBank/DDBJ whole genome shotgun (WGS) entry which is preliminary data.</text>
</comment>
<protein>
    <submittedName>
        <fullName evidence="2">Uncharacterized protein</fullName>
    </submittedName>
</protein>
<organism evidence="2 3">
    <name type="scientific">Virgisporangium aurantiacum</name>
    <dbReference type="NCBI Taxonomy" id="175570"/>
    <lineage>
        <taxon>Bacteria</taxon>
        <taxon>Bacillati</taxon>
        <taxon>Actinomycetota</taxon>
        <taxon>Actinomycetes</taxon>
        <taxon>Micromonosporales</taxon>
        <taxon>Micromonosporaceae</taxon>
        <taxon>Virgisporangium</taxon>
    </lineage>
</organism>
<feature type="transmembrane region" description="Helical" evidence="1">
    <location>
        <begin position="86"/>
        <end position="104"/>
    </location>
</feature>
<keyword evidence="1" id="KW-0812">Transmembrane</keyword>
<dbReference type="RefSeq" id="WP_204003684.1">
    <property type="nucleotide sequence ID" value="NZ_BOPG01000049.1"/>
</dbReference>
<reference evidence="2" key="1">
    <citation type="submission" date="2021-01" db="EMBL/GenBank/DDBJ databases">
        <title>Whole genome shotgun sequence of Virgisporangium aurantiacum NBRC 16421.</title>
        <authorList>
            <person name="Komaki H."/>
            <person name="Tamura T."/>
        </authorList>
    </citation>
    <scope>NUCLEOTIDE SEQUENCE</scope>
    <source>
        <strain evidence="2">NBRC 16421</strain>
    </source>
</reference>
<sequence length="141" mass="15320">MAIEEKRAWIRMLVGVAAYVVYAVIVLTRADGRALTDVPYAATLIWSIVAAIVASIVVEIVVNTVNRGSMVTDERDRAIGGLGDRVGQAFVVIGAVAAMLMAMAEWDHFWIANVIYLCFALSMALGSIAKLLAYRGTFPQW</sequence>
<keyword evidence="1" id="KW-0472">Membrane</keyword>
<evidence type="ECO:0000313" key="2">
    <source>
        <dbReference type="EMBL" id="GIJ60018.1"/>
    </source>
</evidence>
<dbReference type="Proteomes" id="UP000612585">
    <property type="component" value="Unassembled WGS sequence"/>
</dbReference>
<keyword evidence="1" id="KW-1133">Transmembrane helix</keyword>
<feature type="transmembrane region" description="Helical" evidence="1">
    <location>
        <begin position="40"/>
        <end position="65"/>
    </location>
</feature>
<dbReference type="EMBL" id="BOPG01000049">
    <property type="protein sequence ID" value="GIJ60018.1"/>
    <property type="molecule type" value="Genomic_DNA"/>
</dbReference>